<evidence type="ECO:0000256" key="10">
    <source>
        <dbReference type="ARBA" id="ARBA00049348"/>
    </source>
</evidence>
<dbReference type="InterPro" id="IPR018060">
    <property type="entry name" value="HTH_AraC"/>
</dbReference>
<dbReference type="InterPro" id="IPR036388">
    <property type="entry name" value="WH-like_DNA-bd_sf"/>
</dbReference>
<sequence length="281" mass="31771">MISQELTNYERIARAIDYLKANFKRQPSLEEVAENVYLSPYHFQRMFTEWAGVSPKKFTQYLSVEYAKGLLKEKQASLFDTALETGLSGTGRLHDLFMKIEGMTPGEYKNGGEALSINYSFAESPFGPLILAATPKGLCYLAFGEDRDLAFRQLQEQFPNARYQQLLDMIQQNALYFFTQDWSTLENVKLHLKGTSFQLKVWEALLQIPMGDLSTYGKVAAAAQADRAYQAVGTAIGNNPVAFLIPCHRVIRSNGELGEYHWGSTRKMAIIGWEAARHDRS</sequence>
<keyword evidence="6" id="KW-0227">DNA damage</keyword>
<gene>
    <name evidence="12" type="ORF">GWR21_26745</name>
</gene>
<evidence type="ECO:0000259" key="11">
    <source>
        <dbReference type="PROSITE" id="PS01124"/>
    </source>
</evidence>
<dbReference type="Proteomes" id="UP000476411">
    <property type="component" value="Chromosome"/>
</dbReference>
<dbReference type="NCBIfam" id="TIGR00589">
    <property type="entry name" value="ogt"/>
    <property type="match status" value="1"/>
</dbReference>
<dbReference type="PANTHER" id="PTHR10815">
    <property type="entry name" value="METHYLATED-DNA--PROTEIN-CYSTEINE METHYLTRANSFERASE"/>
    <property type="match status" value="1"/>
</dbReference>
<dbReference type="GO" id="GO:0003908">
    <property type="term" value="F:methylated-DNA-[protein]-cysteine S-methyltransferase activity"/>
    <property type="evidence" value="ECO:0007669"/>
    <property type="project" value="UniProtKB-EC"/>
</dbReference>
<name>A0A6B9ZNT7_9BACT</name>
<dbReference type="SUPFAM" id="SSF46689">
    <property type="entry name" value="Homeodomain-like"/>
    <property type="match status" value="2"/>
</dbReference>
<evidence type="ECO:0000256" key="8">
    <source>
        <dbReference type="ARBA" id="ARBA00023163"/>
    </source>
</evidence>
<dbReference type="KEGG" id="chih:GWR21_26745"/>
<dbReference type="RefSeq" id="WP_162334778.1">
    <property type="nucleotide sequence ID" value="NZ_CP048113.1"/>
</dbReference>
<evidence type="ECO:0000256" key="4">
    <source>
        <dbReference type="ARBA" id="ARBA00022603"/>
    </source>
</evidence>
<evidence type="ECO:0000256" key="9">
    <source>
        <dbReference type="ARBA" id="ARBA00023204"/>
    </source>
</evidence>
<dbReference type="InterPro" id="IPR001497">
    <property type="entry name" value="MethylDNA_cys_MeTrfase_AS"/>
</dbReference>
<protein>
    <recommendedName>
        <fullName evidence="3">methylated-DNA--[protein]-cysteine S-methyltransferase</fullName>
        <ecNumber evidence="3">2.1.1.63</ecNumber>
    </recommendedName>
</protein>
<dbReference type="InterPro" id="IPR036631">
    <property type="entry name" value="MGMT_N_sf"/>
</dbReference>
<dbReference type="InterPro" id="IPR036217">
    <property type="entry name" value="MethylDNA_cys_MeTrfase_DNAb"/>
</dbReference>
<dbReference type="Pfam" id="PF02870">
    <property type="entry name" value="Methyltransf_1N"/>
    <property type="match status" value="1"/>
</dbReference>
<dbReference type="SUPFAM" id="SSF53155">
    <property type="entry name" value="Methylated DNA-protein cysteine methyltransferase domain"/>
    <property type="match status" value="1"/>
</dbReference>
<keyword evidence="8" id="KW-0804">Transcription</keyword>
<feature type="domain" description="HTH araC/xylS-type" evidence="11">
    <location>
        <begin position="13"/>
        <end position="111"/>
    </location>
</feature>
<dbReference type="PANTHER" id="PTHR10815:SF13">
    <property type="entry name" value="METHYLATED-DNA--PROTEIN-CYSTEINE METHYLTRANSFERASE"/>
    <property type="match status" value="1"/>
</dbReference>
<proteinExistence type="inferred from homology"/>
<dbReference type="InterPro" id="IPR009057">
    <property type="entry name" value="Homeodomain-like_sf"/>
</dbReference>
<evidence type="ECO:0000313" key="13">
    <source>
        <dbReference type="Proteomes" id="UP000476411"/>
    </source>
</evidence>
<organism evidence="12 13">
    <name type="scientific">Chitinophaga agri</name>
    <dbReference type="NCBI Taxonomy" id="2703787"/>
    <lineage>
        <taxon>Bacteria</taxon>
        <taxon>Pseudomonadati</taxon>
        <taxon>Bacteroidota</taxon>
        <taxon>Chitinophagia</taxon>
        <taxon>Chitinophagales</taxon>
        <taxon>Chitinophagaceae</taxon>
        <taxon>Chitinophaga</taxon>
    </lineage>
</organism>
<dbReference type="Gene3D" id="1.10.10.10">
    <property type="entry name" value="Winged helix-like DNA-binding domain superfamily/Winged helix DNA-binding domain"/>
    <property type="match status" value="1"/>
</dbReference>
<dbReference type="PROSITE" id="PS00374">
    <property type="entry name" value="MGMT"/>
    <property type="match status" value="1"/>
</dbReference>
<evidence type="ECO:0000256" key="5">
    <source>
        <dbReference type="ARBA" id="ARBA00022679"/>
    </source>
</evidence>
<dbReference type="InterPro" id="IPR008332">
    <property type="entry name" value="MethylG_MeTrfase_N"/>
</dbReference>
<evidence type="ECO:0000313" key="12">
    <source>
        <dbReference type="EMBL" id="QHS63054.1"/>
    </source>
</evidence>
<evidence type="ECO:0000256" key="2">
    <source>
        <dbReference type="ARBA" id="ARBA00008711"/>
    </source>
</evidence>
<dbReference type="GO" id="GO:0032259">
    <property type="term" value="P:methylation"/>
    <property type="evidence" value="ECO:0007669"/>
    <property type="project" value="UniProtKB-KW"/>
</dbReference>
<dbReference type="EMBL" id="CP048113">
    <property type="protein sequence ID" value="QHS63054.1"/>
    <property type="molecule type" value="Genomic_DNA"/>
</dbReference>
<dbReference type="GO" id="GO:0006281">
    <property type="term" value="P:DNA repair"/>
    <property type="evidence" value="ECO:0007669"/>
    <property type="project" value="UniProtKB-KW"/>
</dbReference>
<dbReference type="Pfam" id="PF01035">
    <property type="entry name" value="DNA_binding_1"/>
    <property type="match status" value="1"/>
</dbReference>
<dbReference type="CDD" id="cd06445">
    <property type="entry name" value="ATase"/>
    <property type="match status" value="1"/>
</dbReference>
<keyword evidence="5 12" id="KW-0808">Transferase</keyword>
<dbReference type="InterPro" id="IPR014048">
    <property type="entry name" value="MethylDNA_cys_MeTrfase_DNA-bd"/>
</dbReference>
<evidence type="ECO:0000256" key="6">
    <source>
        <dbReference type="ARBA" id="ARBA00022763"/>
    </source>
</evidence>
<keyword evidence="9" id="KW-0234">DNA repair</keyword>
<evidence type="ECO:0000256" key="1">
    <source>
        <dbReference type="ARBA" id="ARBA00001286"/>
    </source>
</evidence>
<keyword evidence="7" id="KW-0805">Transcription regulation</keyword>
<keyword evidence="4 12" id="KW-0489">Methyltransferase</keyword>
<dbReference type="PROSITE" id="PS01124">
    <property type="entry name" value="HTH_ARAC_FAMILY_2"/>
    <property type="match status" value="1"/>
</dbReference>
<dbReference type="Pfam" id="PF12833">
    <property type="entry name" value="HTH_18"/>
    <property type="match status" value="1"/>
</dbReference>
<comment type="catalytic activity">
    <reaction evidence="1">
        <text>a 4-O-methyl-thymidine in DNA + L-cysteinyl-[protein] = a thymidine in DNA + S-methyl-L-cysteinyl-[protein]</text>
        <dbReference type="Rhea" id="RHEA:53428"/>
        <dbReference type="Rhea" id="RHEA-COMP:10131"/>
        <dbReference type="Rhea" id="RHEA-COMP:10132"/>
        <dbReference type="Rhea" id="RHEA-COMP:13555"/>
        <dbReference type="Rhea" id="RHEA-COMP:13556"/>
        <dbReference type="ChEBI" id="CHEBI:29950"/>
        <dbReference type="ChEBI" id="CHEBI:82612"/>
        <dbReference type="ChEBI" id="CHEBI:137386"/>
        <dbReference type="ChEBI" id="CHEBI:137387"/>
        <dbReference type="EC" id="2.1.1.63"/>
    </reaction>
</comment>
<dbReference type="AlphaFoldDB" id="A0A6B9ZNT7"/>
<keyword evidence="13" id="KW-1185">Reference proteome</keyword>
<dbReference type="GO" id="GO:0003700">
    <property type="term" value="F:DNA-binding transcription factor activity"/>
    <property type="evidence" value="ECO:0007669"/>
    <property type="project" value="InterPro"/>
</dbReference>
<dbReference type="EC" id="2.1.1.63" evidence="3"/>
<dbReference type="Gene3D" id="3.30.160.70">
    <property type="entry name" value="Methylated DNA-protein cysteine methyltransferase domain"/>
    <property type="match status" value="1"/>
</dbReference>
<comment type="similarity">
    <text evidence="2">Belongs to the MGMT family.</text>
</comment>
<evidence type="ECO:0000256" key="7">
    <source>
        <dbReference type="ARBA" id="ARBA00023015"/>
    </source>
</evidence>
<dbReference type="Gene3D" id="1.10.10.60">
    <property type="entry name" value="Homeodomain-like"/>
    <property type="match status" value="1"/>
</dbReference>
<dbReference type="GO" id="GO:0043565">
    <property type="term" value="F:sequence-specific DNA binding"/>
    <property type="evidence" value="ECO:0007669"/>
    <property type="project" value="InterPro"/>
</dbReference>
<reference evidence="12 13" key="1">
    <citation type="submission" date="2020-01" db="EMBL/GenBank/DDBJ databases">
        <title>Complete genome sequence of Chitinophaga sp. H33E-04 isolated from quinoa roots.</title>
        <authorList>
            <person name="Weon H.-Y."/>
            <person name="Lee S.A."/>
        </authorList>
    </citation>
    <scope>NUCLEOTIDE SEQUENCE [LARGE SCALE GENOMIC DNA]</scope>
    <source>
        <strain evidence="12 13">H33E-04</strain>
    </source>
</reference>
<dbReference type="FunFam" id="1.10.10.10:FF:000214">
    <property type="entry name" value="Methylated-DNA--protein-cysteine methyltransferase"/>
    <property type="match status" value="1"/>
</dbReference>
<accession>A0A6B9ZNT7</accession>
<dbReference type="SUPFAM" id="SSF46767">
    <property type="entry name" value="Methylated DNA-protein cysteine methyltransferase, C-terminal domain"/>
    <property type="match status" value="1"/>
</dbReference>
<dbReference type="SMART" id="SM00342">
    <property type="entry name" value="HTH_ARAC"/>
    <property type="match status" value="1"/>
</dbReference>
<evidence type="ECO:0000256" key="3">
    <source>
        <dbReference type="ARBA" id="ARBA00011918"/>
    </source>
</evidence>
<comment type="catalytic activity">
    <reaction evidence="10">
        <text>a 6-O-methyl-2'-deoxyguanosine in DNA + L-cysteinyl-[protein] = S-methyl-L-cysteinyl-[protein] + a 2'-deoxyguanosine in DNA</text>
        <dbReference type="Rhea" id="RHEA:24000"/>
        <dbReference type="Rhea" id="RHEA-COMP:10131"/>
        <dbReference type="Rhea" id="RHEA-COMP:10132"/>
        <dbReference type="Rhea" id="RHEA-COMP:11367"/>
        <dbReference type="Rhea" id="RHEA-COMP:11368"/>
        <dbReference type="ChEBI" id="CHEBI:29950"/>
        <dbReference type="ChEBI" id="CHEBI:82612"/>
        <dbReference type="ChEBI" id="CHEBI:85445"/>
        <dbReference type="ChEBI" id="CHEBI:85448"/>
        <dbReference type="EC" id="2.1.1.63"/>
    </reaction>
</comment>